<comment type="caution">
    <text evidence="8">The sequence shown here is derived from an EMBL/GenBank/DDBJ whole genome shotgun (WGS) entry which is preliminary data.</text>
</comment>
<dbReference type="EMBL" id="JBJYXY010000001">
    <property type="protein sequence ID" value="MFN2974723.1"/>
    <property type="molecule type" value="Genomic_DNA"/>
</dbReference>
<protein>
    <recommendedName>
        <fullName evidence="2">chitinase</fullName>
        <ecNumber evidence="2">3.2.1.14</ecNumber>
    </recommendedName>
</protein>
<dbReference type="InterPro" id="IPR001223">
    <property type="entry name" value="Glyco_hydro18_cat"/>
</dbReference>
<keyword evidence="6" id="KW-0732">Signal</keyword>
<dbReference type="Pfam" id="PF00704">
    <property type="entry name" value="Glyco_hydro_18"/>
    <property type="match status" value="1"/>
</dbReference>
<evidence type="ECO:0000256" key="4">
    <source>
        <dbReference type="ARBA" id="ARBA00023295"/>
    </source>
</evidence>
<dbReference type="Gene3D" id="3.20.20.80">
    <property type="entry name" value="Glycosidases"/>
    <property type="match status" value="1"/>
</dbReference>
<proteinExistence type="predicted"/>
<evidence type="ECO:0000256" key="3">
    <source>
        <dbReference type="ARBA" id="ARBA00022801"/>
    </source>
</evidence>
<dbReference type="InterPro" id="IPR011583">
    <property type="entry name" value="Chitinase_II/V-like_cat"/>
</dbReference>
<evidence type="ECO:0000256" key="6">
    <source>
        <dbReference type="SAM" id="SignalP"/>
    </source>
</evidence>
<accession>A0ABW9KHP7</accession>
<dbReference type="EC" id="3.2.1.14" evidence="2"/>
<name>A0ABW9KHP7_9BACT</name>
<evidence type="ECO:0000259" key="7">
    <source>
        <dbReference type="PROSITE" id="PS51910"/>
    </source>
</evidence>
<dbReference type="PROSITE" id="PS51910">
    <property type="entry name" value="GH18_2"/>
    <property type="match status" value="1"/>
</dbReference>
<dbReference type="PANTHER" id="PTHR11177:SF317">
    <property type="entry name" value="CHITINASE 12-RELATED"/>
    <property type="match status" value="1"/>
</dbReference>
<organism evidence="8 9">
    <name type="scientific">Terriglobus aquaticus</name>
    <dbReference type="NCBI Taxonomy" id="940139"/>
    <lineage>
        <taxon>Bacteria</taxon>
        <taxon>Pseudomonadati</taxon>
        <taxon>Acidobacteriota</taxon>
        <taxon>Terriglobia</taxon>
        <taxon>Terriglobales</taxon>
        <taxon>Acidobacteriaceae</taxon>
        <taxon>Terriglobus</taxon>
    </lineage>
</organism>
<gene>
    <name evidence="8" type="ORF">ACK2TP_03020</name>
</gene>
<reference evidence="8 9" key="1">
    <citation type="submission" date="2024-12" db="EMBL/GenBank/DDBJ databases">
        <authorList>
            <person name="Lee Y."/>
        </authorList>
    </citation>
    <scope>NUCLEOTIDE SEQUENCE [LARGE SCALE GENOMIC DNA]</scope>
    <source>
        <strain evidence="8 9">03SUJ4</strain>
    </source>
</reference>
<keyword evidence="4 5" id="KW-0326">Glycosidase</keyword>
<dbReference type="SMART" id="SM00636">
    <property type="entry name" value="Glyco_18"/>
    <property type="match status" value="1"/>
</dbReference>
<dbReference type="SUPFAM" id="SSF51445">
    <property type="entry name" value="(Trans)glycosidases"/>
    <property type="match status" value="1"/>
</dbReference>
<keyword evidence="3 5" id="KW-0378">Hydrolase</keyword>
<feature type="chain" id="PRO_5046442329" description="chitinase" evidence="6">
    <location>
        <begin position="31"/>
        <end position="715"/>
    </location>
</feature>
<dbReference type="RefSeq" id="WP_344687418.1">
    <property type="nucleotide sequence ID" value="NZ_BAABBH010000001.1"/>
</dbReference>
<dbReference type="InterPro" id="IPR001579">
    <property type="entry name" value="Glyco_hydro_18_chit_AS"/>
</dbReference>
<keyword evidence="9" id="KW-1185">Reference proteome</keyword>
<evidence type="ECO:0000313" key="8">
    <source>
        <dbReference type="EMBL" id="MFN2974723.1"/>
    </source>
</evidence>
<dbReference type="PROSITE" id="PS01095">
    <property type="entry name" value="GH18_1"/>
    <property type="match status" value="1"/>
</dbReference>
<dbReference type="GO" id="GO:0016787">
    <property type="term" value="F:hydrolase activity"/>
    <property type="evidence" value="ECO:0007669"/>
    <property type="project" value="UniProtKB-KW"/>
</dbReference>
<evidence type="ECO:0000256" key="2">
    <source>
        <dbReference type="ARBA" id="ARBA00012729"/>
    </source>
</evidence>
<dbReference type="InterPro" id="IPR050314">
    <property type="entry name" value="Glycosyl_Hydrlase_18"/>
</dbReference>
<comment type="catalytic activity">
    <reaction evidence="1">
        <text>Random endo-hydrolysis of N-acetyl-beta-D-glucosaminide (1-&gt;4)-beta-linkages in chitin and chitodextrins.</text>
        <dbReference type="EC" id="3.2.1.14"/>
    </reaction>
</comment>
<feature type="domain" description="GH18" evidence="7">
    <location>
        <begin position="393"/>
        <end position="711"/>
    </location>
</feature>
<evidence type="ECO:0000256" key="5">
    <source>
        <dbReference type="RuleBase" id="RU000489"/>
    </source>
</evidence>
<dbReference type="InterPro" id="IPR017853">
    <property type="entry name" value="GH"/>
</dbReference>
<feature type="signal peptide" evidence="6">
    <location>
        <begin position="1"/>
        <end position="30"/>
    </location>
</feature>
<dbReference type="Proteomes" id="UP001634747">
    <property type="component" value="Unassembled WGS sequence"/>
</dbReference>
<dbReference type="PANTHER" id="PTHR11177">
    <property type="entry name" value="CHITINASE"/>
    <property type="match status" value="1"/>
</dbReference>
<evidence type="ECO:0000256" key="1">
    <source>
        <dbReference type="ARBA" id="ARBA00000822"/>
    </source>
</evidence>
<evidence type="ECO:0000313" key="9">
    <source>
        <dbReference type="Proteomes" id="UP001634747"/>
    </source>
</evidence>
<sequence>MPSEARIALKPLARTLLLTLLGLLAPSLFAQGTLPTFTHTGDSGSYTVLGNDPAKGGTATVPVTIVPITLTFEASKGVALSPALDIAKITRSPLFTPFPFATGTTQYADALLRASFYQTAASANTLSTWHTKFSKPTVAPALRVQIPIGYGYTLTDKRSARTLGVVDLEWLQKKIFETTPAGTLSPDRLVLFVTHNTTYYAEGDATVCCSWGTHGTEPASKQPFVLASYLDLSSLAIDKDVQPISSQLAQFVMDPGHDPLFKGTRGQTSPGNTFGTGWMRPATSPASDFRCAGTGAGSRYFTLLPTDTNAKNNFPASPAFVAGTYHLQNAPVLPWYTGNTAAESWQGKLSFPDAAALTQPMQPCEAPGANNFGRAGTPPPTTPPAPFNGTHGHQLIGYWNGGGIGANRFRLRDVSPQWDVVIVAFAVPVQSGGAQLIFRTPFQYQPDEFKAEIDELHSRGKKVLISLGGGGQNFQIRTPEAQQQFLDSVTQIVQQYGFDGVDIDFEAPSIVTEPGDTDFRHPTSPGTVNLIAALHTLHDHFGANFMITLVPEGTQTPGGYPSYGGQFGSYLPLVYGLRDILTFSDTQDYNTPPLQGLDGNIYQAGTVDYHAAMTELMLRGFPVGRDPKHIFPPVPADKIAVGFLTSDTNPEIVMQAMDYIITGKAPAGTRYKLLQPGGYPAMRGAMFWTIDGDRRHEYNYSNTVGPQLHSFPAAK</sequence>